<feature type="domain" description="Signal transduction histidine kinase subgroup 3 dimerisation and phosphoacceptor" evidence="12">
    <location>
        <begin position="193"/>
        <end position="258"/>
    </location>
</feature>
<comment type="catalytic activity">
    <reaction evidence="1">
        <text>ATP + protein L-histidine = ADP + protein N-phospho-L-histidine.</text>
        <dbReference type="EC" id="2.7.13.3"/>
    </reaction>
</comment>
<keyword evidence="15" id="KW-1185">Reference proteome</keyword>
<dbReference type="PANTHER" id="PTHR24421">
    <property type="entry name" value="NITRATE/NITRITE SENSOR PROTEIN NARX-RELATED"/>
    <property type="match status" value="1"/>
</dbReference>
<feature type="transmembrane region" description="Helical" evidence="10">
    <location>
        <begin position="98"/>
        <end position="117"/>
    </location>
</feature>
<evidence type="ECO:0000259" key="12">
    <source>
        <dbReference type="Pfam" id="PF07730"/>
    </source>
</evidence>
<dbReference type="Pfam" id="PF02518">
    <property type="entry name" value="HATPase_c"/>
    <property type="match status" value="1"/>
</dbReference>
<feature type="domain" description="Histidine kinase/HSP90-like ATPase" evidence="11">
    <location>
        <begin position="311"/>
        <end position="402"/>
    </location>
</feature>
<evidence type="ECO:0000313" key="16">
    <source>
        <dbReference type="Proteomes" id="UP001282288"/>
    </source>
</evidence>
<evidence type="ECO:0000256" key="5">
    <source>
        <dbReference type="ARBA" id="ARBA00022741"/>
    </source>
</evidence>
<dbReference type="GO" id="GO:0046983">
    <property type="term" value="F:protein dimerization activity"/>
    <property type="evidence" value="ECO:0007669"/>
    <property type="project" value="InterPro"/>
</dbReference>
<dbReference type="Proteomes" id="UP001272987">
    <property type="component" value="Unassembled WGS sequence"/>
</dbReference>
<keyword evidence="6 13" id="KW-0418">Kinase</keyword>
<comment type="caution">
    <text evidence="13">The sequence shown here is derived from an EMBL/GenBank/DDBJ whole genome shotgun (WGS) entry which is preliminary data.</text>
</comment>
<feature type="transmembrane region" description="Helical" evidence="10">
    <location>
        <begin position="47"/>
        <end position="64"/>
    </location>
</feature>
<evidence type="ECO:0000313" key="13">
    <source>
        <dbReference type="EMBL" id="MDX2964086.1"/>
    </source>
</evidence>
<keyword evidence="8" id="KW-0902">Two-component regulatory system</keyword>
<dbReference type="EC" id="2.7.13.3" evidence="2"/>
<dbReference type="PANTHER" id="PTHR24421:SF10">
    <property type="entry name" value="NITRATE_NITRITE SENSOR PROTEIN NARQ"/>
    <property type="match status" value="1"/>
</dbReference>
<evidence type="ECO:0000256" key="3">
    <source>
        <dbReference type="ARBA" id="ARBA00022553"/>
    </source>
</evidence>
<evidence type="ECO:0000256" key="9">
    <source>
        <dbReference type="SAM" id="MobiDB-lite"/>
    </source>
</evidence>
<dbReference type="Gene3D" id="3.30.565.10">
    <property type="entry name" value="Histidine kinase-like ATPase, C-terminal domain"/>
    <property type="match status" value="1"/>
</dbReference>
<dbReference type="InterPro" id="IPR050482">
    <property type="entry name" value="Sensor_HK_TwoCompSys"/>
</dbReference>
<keyword evidence="7" id="KW-0067">ATP-binding</keyword>
<evidence type="ECO:0000256" key="10">
    <source>
        <dbReference type="SAM" id="Phobius"/>
    </source>
</evidence>
<accession>A0AAP6EJ25</accession>
<dbReference type="Gene3D" id="1.20.5.1930">
    <property type="match status" value="1"/>
</dbReference>
<dbReference type="InterPro" id="IPR036890">
    <property type="entry name" value="HATPase_C_sf"/>
</dbReference>
<evidence type="ECO:0000256" key="6">
    <source>
        <dbReference type="ARBA" id="ARBA00022777"/>
    </source>
</evidence>
<dbReference type="Pfam" id="PF07730">
    <property type="entry name" value="HisKA_3"/>
    <property type="match status" value="1"/>
</dbReference>
<keyword evidence="10" id="KW-0812">Transmembrane</keyword>
<dbReference type="EMBL" id="JARAWP010000017">
    <property type="protein sequence ID" value="MDX3021729.1"/>
    <property type="molecule type" value="Genomic_DNA"/>
</dbReference>
<keyword evidence="5" id="KW-0547">Nucleotide-binding</keyword>
<sequence>MNLLPATAYPTTTRSRRQGCLRAVGITTLVLLSATDVLIAVVNDKTFWPVLVLLSLGLAAILWPSASRPAWLTPRLRAAVPAGVSLALTAVARTTEPIRMFGPGEVAVLLCLLMIAVRTCPPRWAWLCAVLTGGAAIAAPLRFYATGTQDDLLILGIALVVALLAGVVAGIGGYLRSLDHRRGVAVAETRRLERLAMAADLHDFVAHHVTGILVQTQMARMMATTEPDRLDPVLAGIEHAATQALDSMRLTVGILREGPEQTAPLEPSGGRPVGDLSALAELVDGFGGPTGPKAELHRDASVPRNLPHEVQAAAYRVVQEALTNVRRHAADATEVTVALAHADDTLRVTVRDNGRAGAPMPYAARGGGFGIVGLTERVTALGGTLHTGPRKDHGWEVIALLPTMRRAGPGRAGHREGRRQLPRSTRPPAPD</sequence>
<dbReference type="GO" id="GO:0000155">
    <property type="term" value="F:phosphorelay sensor kinase activity"/>
    <property type="evidence" value="ECO:0007669"/>
    <property type="project" value="InterPro"/>
</dbReference>
<dbReference type="CDD" id="cd16917">
    <property type="entry name" value="HATPase_UhpB-NarQ-NarX-like"/>
    <property type="match status" value="1"/>
</dbReference>
<evidence type="ECO:0000256" key="1">
    <source>
        <dbReference type="ARBA" id="ARBA00000085"/>
    </source>
</evidence>
<reference evidence="13 15" key="1">
    <citation type="journal article" date="2023" name="Microb. Genom.">
        <title>Mesoterricola silvestris gen. nov., sp. nov., Mesoterricola sediminis sp. nov., Geothrix oryzae sp. nov., Geothrix edaphica sp. nov., Geothrix rubra sp. nov., and Geothrix limicola sp. nov., six novel members of Acidobacteriota isolated from soils.</title>
        <authorList>
            <person name="Weisberg A.J."/>
            <person name="Pearce E."/>
            <person name="Kramer C.G."/>
            <person name="Chang J.H."/>
            <person name="Clarke C.R."/>
        </authorList>
    </citation>
    <scope>NUCLEOTIDE SEQUENCE</scope>
    <source>
        <strain evidence="14 15">NB05-1H</strain>
        <strain evidence="13">NRRL_B-16521</strain>
    </source>
</reference>
<evidence type="ECO:0000256" key="8">
    <source>
        <dbReference type="ARBA" id="ARBA00023012"/>
    </source>
</evidence>
<feature type="transmembrane region" description="Helical" evidence="10">
    <location>
        <begin position="152"/>
        <end position="175"/>
    </location>
</feature>
<keyword evidence="10" id="KW-0472">Membrane</keyword>
<organism evidence="13 16">
    <name type="scientific">Streptomyces acidiscabies</name>
    <dbReference type="NCBI Taxonomy" id="42234"/>
    <lineage>
        <taxon>Bacteria</taxon>
        <taxon>Bacillati</taxon>
        <taxon>Actinomycetota</taxon>
        <taxon>Actinomycetes</taxon>
        <taxon>Kitasatosporales</taxon>
        <taxon>Streptomycetaceae</taxon>
        <taxon>Streptomyces</taxon>
    </lineage>
</organism>
<gene>
    <name evidence="13" type="ORF">PV399_30855</name>
    <name evidence="14" type="ORF">PV666_28105</name>
</gene>
<evidence type="ECO:0000256" key="2">
    <source>
        <dbReference type="ARBA" id="ARBA00012438"/>
    </source>
</evidence>
<name>A0AAP6EJ25_9ACTN</name>
<dbReference type="GO" id="GO:0005524">
    <property type="term" value="F:ATP binding"/>
    <property type="evidence" value="ECO:0007669"/>
    <property type="project" value="UniProtKB-KW"/>
</dbReference>
<protein>
    <recommendedName>
        <fullName evidence="2">histidine kinase</fullName>
        <ecNumber evidence="2">2.7.13.3</ecNumber>
    </recommendedName>
</protein>
<dbReference type="InterPro" id="IPR003594">
    <property type="entry name" value="HATPase_dom"/>
</dbReference>
<evidence type="ECO:0000256" key="4">
    <source>
        <dbReference type="ARBA" id="ARBA00022679"/>
    </source>
</evidence>
<keyword evidence="4" id="KW-0808">Transferase</keyword>
<dbReference type="EMBL" id="JARAWC010000027">
    <property type="protein sequence ID" value="MDX2964086.1"/>
    <property type="molecule type" value="Genomic_DNA"/>
</dbReference>
<feature type="transmembrane region" description="Helical" evidence="10">
    <location>
        <begin position="20"/>
        <end position="41"/>
    </location>
</feature>
<dbReference type="GO" id="GO:0016020">
    <property type="term" value="C:membrane"/>
    <property type="evidence" value="ECO:0007669"/>
    <property type="project" value="InterPro"/>
</dbReference>
<dbReference type="Proteomes" id="UP001282288">
    <property type="component" value="Unassembled WGS sequence"/>
</dbReference>
<keyword evidence="10" id="KW-1133">Transmembrane helix</keyword>
<keyword evidence="3" id="KW-0597">Phosphoprotein</keyword>
<evidence type="ECO:0000256" key="7">
    <source>
        <dbReference type="ARBA" id="ARBA00022840"/>
    </source>
</evidence>
<evidence type="ECO:0000313" key="14">
    <source>
        <dbReference type="EMBL" id="MDX3021729.1"/>
    </source>
</evidence>
<dbReference type="InterPro" id="IPR011712">
    <property type="entry name" value="Sig_transdc_His_kin_sub3_dim/P"/>
</dbReference>
<dbReference type="AlphaFoldDB" id="A0AAP6EJ25"/>
<proteinExistence type="predicted"/>
<evidence type="ECO:0000313" key="15">
    <source>
        <dbReference type="Proteomes" id="UP001272987"/>
    </source>
</evidence>
<dbReference type="SUPFAM" id="SSF55874">
    <property type="entry name" value="ATPase domain of HSP90 chaperone/DNA topoisomerase II/histidine kinase"/>
    <property type="match status" value="1"/>
</dbReference>
<feature type="transmembrane region" description="Helical" evidence="10">
    <location>
        <begin position="124"/>
        <end position="146"/>
    </location>
</feature>
<feature type="region of interest" description="Disordered" evidence="9">
    <location>
        <begin position="404"/>
        <end position="431"/>
    </location>
</feature>
<evidence type="ECO:0000259" key="11">
    <source>
        <dbReference type="Pfam" id="PF02518"/>
    </source>
</evidence>